<dbReference type="InterPro" id="IPR000859">
    <property type="entry name" value="CUB_dom"/>
</dbReference>
<comment type="caution">
    <text evidence="6">The sequence shown here is derived from an EMBL/GenBank/DDBJ whole genome shotgun (WGS) entry which is preliminary data.</text>
</comment>
<comment type="caution">
    <text evidence="2">Lacks conserved residue(s) required for the propagation of feature annotation.</text>
</comment>
<keyword evidence="1" id="KW-1015">Disulfide bond</keyword>
<dbReference type="SMART" id="SM00042">
    <property type="entry name" value="CUB"/>
    <property type="match status" value="1"/>
</dbReference>
<evidence type="ECO:0000256" key="2">
    <source>
        <dbReference type="PROSITE-ProRule" id="PRU00059"/>
    </source>
</evidence>
<dbReference type="InterPro" id="IPR016186">
    <property type="entry name" value="C-type_lectin-like/link_sf"/>
</dbReference>
<feature type="chain" id="PRO_5043428258" description="CUB domain-containing protein" evidence="3">
    <location>
        <begin position="32"/>
        <end position="415"/>
    </location>
</feature>
<evidence type="ECO:0000313" key="7">
    <source>
        <dbReference type="Proteomes" id="UP001432027"/>
    </source>
</evidence>
<feature type="domain" description="CUB" evidence="4">
    <location>
        <begin position="309"/>
        <end position="415"/>
    </location>
</feature>
<dbReference type="PANTHER" id="PTHR22991:SF40">
    <property type="entry name" value="PROTEIN CBG13490"/>
    <property type="match status" value="1"/>
</dbReference>
<dbReference type="InterPro" id="IPR001304">
    <property type="entry name" value="C-type_lectin-like"/>
</dbReference>
<dbReference type="Gene3D" id="2.60.120.290">
    <property type="entry name" value="Spermadhesin, CUB domain"/>
    <property type="match status" value="1"/>
</dbReference>
<evidence type="ECO:0000256" key="3">
    <source>
        <dbReference type="SAM" id="SignalP"/>
    </source>
</evidence>
<proteinExistence type="predicted"/>
<dbReference type="CDD" id="cd00037">
    <property type="entry name" value="CLECT"/>
    <property type="match status" value="2"/>
</dbReference>
<dbReference type="SMART" id="SM00034">
    <property type="entry name" value="CLECT"/>
    <property type="match status" value="1"/>
</dbReference>
<dbReference type="Gene3D" id="3.10.100.10">
    <property type="entry name" value="Mannose-Binding Protein A, subunit A"/>
    <property type="match status" value="2"/>
</dbReference>
<feature type="signal peptide" evidence="3">
    <location>
        <begin position="1"/>
        <end position="31"/>
    </location>
</feature>
<evidence type="ECO:0000313" key="6">
    <source>
        <dbReference type="EMBL" id="GMS99392.1"/>
    </source>
</evidence>
<evidence type="ECO:0000256" key="1">
    <source>
        <dbReference type="ARBA" id="ARBA00023157"/>
    </source>
</evidence>
<dbReference type="InterPro" id="IPR050976">
    <property type="entry name" value="Snaclec"/>
</dbReference>
<dbReference type="PROSITE" id="PS01180">
    <property type="entry name" value="CUB"/>
    <property type="match status" value="1"/>
</dbReference>
<reference evidence="6" key="1">
    <citation type="submission" date="2023-10" db="EMBL/GenBank/DDBJ databases">
        <title>Genome assembly of Pristionchus species.</title>
        <authorList>
            <person name="Yoshida K."/>
            <person name="Sommer R.J."/>
        </authorList>
    </citation>
    <scope>NUCLEOTIDE SEQUENCE</scope>
    <source>
        <strain evidence="6">RS0144</strain>
    </source>
</reference>
<dbReference type="InterPro" id="IPR016187">
    <property type="entry name" value="CTDL_fold"/>
</dbReference>
<evidence type="ECO:0000259" key="4">
    <source>
        <dbReference type="PROSITE" id="PS01180"/>
    </source>
</evidence>
<name>A0AAV5TZ60_9BILA</name>
<feature type="domain" description="C-type lectin" evidence="5">
    <location>
        <begin position="181"/>
        <end position="298"/>
    </location>
</feature>
<dbReference type="Proteomes" id="UP001432027">
    <property type="component" value="Unassembled WGS sequence"/>
</dbReference>
<dbReference type="PANTHER" id="PTHR22991">
    <property type="entry name" value="PROTEIN CBG13490"/>
    <property type="match status" value="1"/>
</dbReference>
<gene>
    <name evidence="6" type="ORF">PENTCL1PPCAC_21567</name>
</gene>
<dbReference type="Pfam" id="PF00431">
    <property type="entry name" value="CUB"/>
    <property type="match status" value="1"/>
</dbReference>
<dbReference type="PROSITE" id="PS00615">
    <property type="entry name" value="C_TYPE_LECTIN_1"/>
    <property type="match status" value="1"/>
</dbReference>
<protein>
    <recommendedName>
        <fullName evidence="8">CUB domain-containing protein</fullName>
    </recommendedName>
</protein>
<dbReference type="AlphaFoldDB" id="A0AAV5TZ60"/>
<dbReference type="Pfam" id="PF00059">
    <property type="entry name" value="Lectin_C"/>
    <property type="match status" value="1"/>
</dbReference>
<evidence type="ECO:0000259" key="5">
    <source>
        <dbReference type="PROSITE" id="PS50041"/>
    </source>
</evidence>
<dbReference type="InterPro" id="IPR018378">
    <property type="entry name" value="C-type_lectin_CS"/>
</dbReference>
<feature type="non-terminal residue" evidence="6">
    <location>
        <position position="1"/>
    </location>
</feature>
<dbReference type="SUPFAM" id="SSF49854">
    <property type="entry name" value="Spermadhesin, CUB domain"/>
    <property type="match status" value="1"/>
</dbReference>
<accession>A0AAV5TZ60</accession>
<evidence type="ECO:0008006" key="8">
    <source>
        <dbReference type="Google" id="ProtNLM"/>
    </source>
</evidence>
<keyword evidence="7" id="KW-1185">Reference proteome</keyword>
<dbReference type="PROSITE" id="PS50041">
    <property type="entry name" value="C_TYPE_LECTIN_2"/>
    <property type="match status" value="1"/>
</dbReference>
<dbReference type="SUPFAM" id="SSF56436">
    <property type="entry name" value="C-type lectin-like"/>
    <property type="match status" value="2"/>
</dbReference>
<dbReference type="InterPro" id="IPR035914">
    <property type="entry name" value="Sperma_CUB_dom_sf"/>
</dbReference>
<sequence>HLIQRRIRFNTHSVGMLILLLFLSAFDVVHSSCPSGWELRHAGECSERIDIGYFYDDEVTDAVIAKCQAFQAVPVIIHDDGGNSYWASQAGYLPIGITCNTSTKRWEWFDGSALSFKPANNNYDAELDAECTTGCAWFIPDSSGKWSHRCDHSSNYYYIWCTTQVDKPAIKDCDNFENDSDDSVCYQIGATAENWQDAQIACRSYGADLASIHNIQENSFIRRLAVSMGTVNGVFLGATLSGKGKGFGWIDGTEWDYENFYPGFPIEGLGDCLSMDTLGVNGQWMNMDCSNKLAVACVRHPNTSYVDECSAGPWVEGQIIYSPGYPYDATLPCDYFLTVDAGKRVEVKIQLLEANTCCDHLILTDSYLAGNIVANLTGEISSNTYTTQSSNLMRVSWQPTDGMNVRGFMMSFRGV</sequence>
<organism evidence="6 7">
    <name type="scientific">Pristionchus entomophagus</name>
    <dbReference type="NCBI Taxonomy" id="358040"/>
    <lineage>
        <taxon>Eukaryota</taxon>
        <taxon>Metazoa</taxon>
        <taxon>Ecdysozoa</taxon>
        <taxon>Nematoda</taxon>
        <taxon>Chromadorea</taxon>
        <taxon>Rhabditida</taxon>
        <taxon>Rhabditina</taxon>
        <taxon>Diplogasteromorpha</taxon>
        <taxon>Diplogasteroidea</taxon>
        <taxon>Neodiplogasteridae</taxon>
        <taxon>Pristionchus</taxon>
    </lineage>
</organism>
<dbReference type="EMBL" id="BTSX01000005">
    <property type="protein sequence ID" value="GMS99392.1"/>
    <property type="molecule type" value="Genomic_DNA"/>
</dbReference>
<keyword evidence="3" id="KW-0732">Signal</keyword>